<gene>
    <name evidence="2" type="ORF">BSI_07140</name>
</gene>
<keyword evidence="3" id="KW-1185">Reference proteome</keyword>
<keyword evidence="1" id="KW-0472">Membrane</keyword>
<feature type="transmembrane region" description="Helical" evidence="1">
    <location>
        <begin position="12"/>
        <end position="32"/>
    </location>
</feature>
<keyword evidence="1" id="KW-0812">Transmembrane</keyword>
<name>A0A9W5LM82_9BACI</name>
<dbReference type="Proteomes" id="UP000011182">
    <property type="component" value="Unassembled WGS sequence"/>
</dbReference>
<protein>
    <submittedName>
        <fullName evidence="2">Uncharacterized protein</fullName>
    </submittedName>
</protein>
<evidence type="ECO:0000256" key="1">
    <source>
        <dbReference type="SAM" id="Phobius"/>
    </source>
</evidence>
<evidence type="ECO:0000313" key="2">
    <source>
        <dbReference type="EMBL" id="ELS63323.1"/>
    </source>
</evidence>
<dbReference type="AlphaFoldDB" id="A0A9W5LM82"/>
<accession>A0A9W5LM82</accession>
<sequence length="84" mass="10023">MLKVQHKKELKFYCLVTIPSAFVVLTVISFLFQEITFPVTARAFLNASWHNLLFLIPFGLFFYPVHIWMKREFGRWNDAEKKRG</sequence>
<feature type="transmembrane region" description="Helical" evidence="1">
    <location>
        <begin position="52"/>
        <end position="69"/>
    </location>
</feature>
<evidence type="ECO:0000313" key="3">
    <source>
        <dbReference type="Proteomes" id="UP000011182"/>
    </source>
</evidence>
<proteinExistence type="predicted"/>
<dbReference type="EMBL" id="AMXN01000001">
    <property type="protein sequence ID" value="ELS63323.1"/>
    <property type="molecule type" value="Genomic_DNA"/>
</dbReference>
<keyword evidence="1" id="KW-1133">Transmembrane helix</keyword>
<reference evidence="2 3" key="1">
    <citation type="journal article" date="2014" name="Syst. Appl. Microbiol.">
        <title>Genomic insights into the taxonomic status of the three subspecies of Bacillus subtilis.</title>
        <authorList>
            <person name="Yi H."/>
            <person name="Chun J."/>
            <person name="Cha C.J."/>
        </authorList>
    </citation>
    <scope>NUCLEOTIDE SEQUENCE [LARGE SCALE GENOMIC DNA]</scope>
    <source>
        <strain evidence="2 3">KCTC 13429</strain>
    </source>
</reference>
<comment type="caution">
    <text evidence="2">The sequence shown here is derived from an EMBL/GenBank/DDBJ whole genome shotgun (WGS) entry which is preliminary data.</text>
</comment>
<organism evidence="2 3">
    <name type="scientific">Bacillus inaquosorum KCTC 13429</name>
    <dbReference type="NCBI Taxonomy" id="1236548"/>
    <lineage>
        <taxon>Bacteria</taxon>
        <taxon>Bacillati</taxon>
        <taxon>Bacillota</taxon>
        <taxon>Bacilli</taxon>
        <taxon>Bacillales</taxon>
        <taxon>Bacillaceae</taxon>
        <taxon>Bacillus</taxon>
    </lineage>
</organism>